<evidence type="ECO:0000256" key="1">
    <source>
        <dbReference type="ARBA" id="ARBA00023015"/>
    </source>
</evidence>
<dbReference type="InterPro" id="IPR036271">
    <property type="entry name" value="Tet_transcr_reg_TetR-rel_C_sf"/>
</dbReference>
<evidence type="ECO:0000313" key="6">
    <source>
        <dbReference type="EMBL" id="MBZ6067895.1"/>
    </source>
</evidence>
<keyword evidence="7" id="KW-1185">Reference proteome</keyword>
<dbReference type="InterPro" id="IPR009057">
    <property type="entry name" value="Homeodomain-like_sf"/>
</dbReference>
<keyword evidence="2 4" id="KW-0238">DNA-binding</keyword>
<name>A0ABS7VEU0_9GAMM</name>
<comment type="caution">
    <text evidence="6">The sequence shown here is derived from an EMBL/GenBank/DDBJ whole genome shotgun (WGS) entry which is preliminary data.</text>
</comment>
<dbReference type="PANTHER" id="PTHR30055">
    <property type="entry name" value="HTH-TYPE TRANSCRIPTIONAL REGULATOR RUTR"/>
    <property type="match status" value="1"/>
</dbReference>
<dbReference type="InterPro" id="IPR050109">
    <property type="entry name" value="HTH-type_TetR-like_transc_reg"/>
</dbReference>
<dbReference type="PROSITE" id="PS50977">
    <property type="entry name" value="HTH_TETR_2"/>
    <property type="match status" value="1"/>
</dbReference>
<gene>
    <name evidence="6" type="ORF">LA374_17015</name>
</gene>
<evidence type="ECO:0000313" key="7">
    <source>
        <dbReference type="Proteomes" id="UP000774958"/>
    </source>
</evidence>
<evidence type="ECO:0000256" key="4">
    <source>
        <dbReference type="PROSITE-ProRule" id="PRU00335"/>
    </source>
</evidence>
<keyword evidence="1" id="KW-0805">Transcription regulation</keyword>
<accession>A0ABS7VEU0</accession>
<evidence type="ECO:0000256" key="3">
    <source>
        <dbReference type="ARBA" id="ARBA00023163"/>
    </source>
</evidence>
<dbReference type="InterPro" id="IPR001647">
    <property type="entry name" value="HTH_TetR"/>
</dbReference>
<dbReference type="Proteomes" id="UP000774958">
    <property type="component" value="Unassembled WGS sequence"/>
</dbReference>
<dbReference type="Pfam" id="PF00440">
    <property type="entry name" value="TetR_N"/>
    <property type="match status" value="1"/>
</dbReference>
<evidence type="ECO:0000259" key="5">
    <source>
        <dbReference type="PROSITE" id="PS50977"/>
    </source>
</evidence>
<feature type="DNA-binding region" description="H-T-H motif" evidence="4">
    <location>
        <begin position="40"/>
        <end position="59"/>
    </location>
</feature>
<dbReference type="PANTHER" id="PTHR30055:SF234">
    <property type="entry name" value="HTH-TYPE TRANSCRIPTIONAL REGULATOR BETI"/>
    <property type="match status" value="1"/>
</dbReference>
<evidence type="ECO:0000256" key="2">
    <source>
        <dbReference type="ARBA" id="ARBA00023125"/>
    </source>
</evidence>
<reference evidence="6 7" key="1">
    <citation type="submission" date="2021-09" db="EMBL/GenBank/DDBJ databases">
        <title>Aeromonas schubertii isolated from Asian sea bass.</title>
        <authorList>
            <person name="Pinpimai K."/>
        </authorList>
    </citation>
    <scope>NUCLEOTIDE SEQUENCE [LARGE SCALE GENOMIC DNA]</scope>
    <source>
        <strain evidence="6 7">CHULA2021a</strain>
    </source>
</reference>
<dbReference type="SUPFAM" id="SSF48498">
    <property type="entry name" value="Tetracyclin repressor-like, C-terminal domain"/>
    <property type="match status" value="1"/>
</dbReference>
<keyword evidence="3" id="KW-0804">Transcription</keyword>
<dbReference type="EMBL" id="JAIRBT010000029">
    <property type="protein sequence ID" value="MBZ6067895.1"/>
    <property type="molecule type" value="Genomic_DNA"/>
</dbReference>
<dbReference type="PRINTS" id="PR00455">
    <property type="entry name" value="HTHTETR"/>
</dbReference>
<protein>
    <submittedName>
        <fullName evidence="6">TetR/AcrR family transcriptional regulator</fullName>
    </submittedName>
</protein>
<dbReference type="SUPFAM" id="SSF46689">
    <property type="entry name" value="Homeodomain-like"/>
    <property type="match status" value="1"/>
</dbReference>
<dbReference type="Gene3D" id="1.10.357.10">
    <property type="entry name" value="Tetracycline Repressor, domain 2"/>
    <property type="match status" value="1"/>
</dbReference>
<organism evidence="6 7">
    <name type="scientific">Aeromonas schubertii</name>
    <dbReference type="NCBI Taxonomy" id="652"/>
    <lineage>
        <taxon>Bacteria</taxon>
        <taxon>Pseudomonadati</taxon>
        <taxon>Pseudomonadota</taxon>
        <taxon>Gammaproteobacteria</taxon>
        <taxon>Aeromonadales</taxon>
        <taxon>Aeromonadaceae</taxon>
        <taxon>Aeromonas</taxon>
    </lineage>
</organism>
<proteinExistence type="predicted"/>
<feature type="domain" description="HTH tetR-type" evidence="5">
    <location>
        <begin position="17"/>
        <end position="77"/>
    </location>
</feature>
<sequence>MMEPRAEIRRRTRLSPEARRSQLMECAIEVFSRRGIGRAGHAEIAEEAKVSVATVFNYFNTREELVDEVLGEVEAFIRQLMTEAYGDHHPICDSIRRHVELFVNVAYERPDHANIWLEWSSSVRDEVWPRYVKLLDEILEHITPRLQKALDRGEIESELSALALARILTSFGYLMMQMVNAPERPLRSEVVETVYQYVTAPLKQGAAQALALA</sequence>